<dbReference type="AlphaFoldDB" id="B9RCS9"/>
<proteinExistence type="predicted"/>
<organism evidence="2 3">
    <name type="scientific">Ricinus communis</name>
    <name type="common">Castor bean</name>
    <dbReference type="NCBI Taxonomy" id="3988"/>
    <lineage>
        <taxon>Eukaryota</taxon>
        <taxon>Viridiplantae</taxon>
        <taxon>Streptophyta</taxon>
        <taxon>Embryophyta</taxon>
        <taxon>Tracheophyta</taxon>
        <taxon>Spermatophyta</taxon>
        <taxon>Magnoliopsida</taxon>
        <taxon>eudicotyledons</taxon>
        <taxon>Gunneridae</taxon>
        <taxon>Pentapetalae</taxon>
        <taxon>rosids</taxon>
        <taxon>fabids</taxon>
        <taxon>Malpighiales</taxon>
        <taxon>Euphorbiaceae</taxon>
        <taxon>Acalyphoideae</taxon>
        <taxon>Acalypheae</taxon>
        <taxon>Ricinus</taxon>
    </lineage>
</organism>
<evidence type="ECO:0000313" key="2">
    <source>
        <dbReference type="EMBL" id="EEF51350.1"/>
    </source>
</evidence>
<dbReference type="eggNOG" id="ENOG502SCXP">
    <property type="taxonomic scope" value="Eukaryota"/>
</dbReference>
<dbReference type="PANTHER" id="PTHR35704:SF1">
    <property type="entry name" value="OS02G0254600 PROTEIN"/>
    <property type="match status" value="1"/>
</dbReference>
<dbReference type="OrthoDB" id="690994at2759"/>
<evidence type="ECO:0000313" key="3">
    <source>
        <dbReference type="Proteomes" id="UP000008311"/>
    </source>
</evidence>
<protein>
    <submittedName>
        <fullName evidence="2">Uncharacterized protein</fullName>
    </submittedName>
</protein>
<keyword evidence="3" id="KW-1185">Reference proteome</keyword>
<evidence type="ECO:0000256" key="1">
    <source>
        <dbReference type="SAM" id="MobiDB-lite"/>
    </source>
</evidence>
<dbReference type="InParanoid" id="B9RCS9"/>
<name>B9RCS9_RICCO</name>
<dbReference type="EMBL" id="EQ973774">
    <property type="protein sequence ID" value="EEF51350.1"/>
    <property type="molecule type" value="Genomic_DNA"/>
</dbReference>
<dbReference type="Proteomes" id="UP000008311">
    <property type="component" value="Unassembled WGS sequence"/>
</dbReference>
<feature type="region of interest" description="Disordered" evidence="1">
    <location>
        <begin position="1"/>
        <end position="22"/>
    </location>
</feature>
<accession>B9RCS9</accession>
<reference evidence="3" key="1">
    <citation type="journal article" date="2010" name="Nat. Biotechnol.">
        <title>Draft genome sequence of the oilseed species Ricinus communis.</title>
        <authorList>
            <person name="Chan A.P."/>
            <person name="Crabtree J."/>
            <person name="Zhao Q."/>
            <person name="Lorenzi H."/>
            <person name="Orvis J."/>
            <person name="Puiu D."/>
            <person name="Melake-Berhan A."/>
            <person name="Jones K.M."/>
            <person name="Redman J."/>
            <person name="Chen G."/>
            <person name="Cahoon E.B."/>
            <person name="Gedil M."/>
            <person name="Stanke M."/>
            <person name="Haas B.J."/>
            <person name="Wortman J.R."/>
            <person name="Fraser-Liggett C.M."/>
            <person name="Ravel J."/>
            <person name="Rabinowicz P.D."/>
        </authorList>
    </citation>
    <scope>NUCLEOTIDE SEQUENCE [LARGE SCALE GENOMIC DNA]</scope>
    <source>
        <strain evidence="3">cv. Hale</strain>
    </source>
</reference>
<dbReference type="KEGG" id="rcu:8287774"/>
<gene>
    <name evidence="2" type="ORF">RCOM_1692050</name>
</gene>
<dbReference type="PANTHER" id="PTHR35704">
    <property type="entry name" value="OS02G0254600 PROTEIN"/>
    <property type="match status" value="1"/>
</dbReference>
<sequence length="116" mass="13670">MGNCIGSRTRKRLHEEDDHDMEEQYQDYVQEQKWESEFGKETSNDFEKGGLKIKIILTKEELQWLMLQLKGGEGKKLEGVLQEIERERERGKVSRAWKPSLESIKESPEGLEMERS</sequence>